<dbReference type="CDD" id="cd00075">
    <property type="entry name" value="HATPase"/>
    <property type="match status" value="1"/>
</dbReference>
<dbReference type="InterPro" id="IPR011006">
    <property type="entry name" value="CheY-like_superfamily"/>
</dbReference>
<evidence type="ECO:0000259" key="13">
    <source>
        <dbReference type="PROSITE" id="PS50110"/>
    </source>
</evidence>
<dbReference type="Proteomes" id="UP001236569">
    <property type="component" value="Unassembled WGS sequence"/>
</dbReference>
<feature type="transmembrane region" description="Helical" evidence="9">
    <location>
        <begin position="342"/>
        <end position="365"/>
    </location>
</feature>
<evidence type="ECO:0000256" key="4">
    <source>
        <dbReference type="ARBA" id="ARBA00023015"/>
    </source>
</evidence>
<dbReference type="SMART" id="SM00388">
    <property type="entry name" value="HisKA"/>
    <property type="match status" value="1"/>
</dbReference>
<dbReference type="InterPro" id="IPR003661">
    <property type="entry name" value="HisK_dim/P_dom"/>
</dbReference>
<dbReference type="InterPro" id="IPR036890">
    <property type="entry name" value="HATPase_C_sf"/>
</dbReference>
<feature type="modified residue" description="4-aspartylphosphate" evidence="7">
    <location>
        <position position="707"/>
    </location>
</feature>
<keyword evidence="10" id="KW-0732">Signal</keyword>
<feature type="domain" description="Response regulatory" evidence="13">
    <location>
        <begin position="659"/>
        <end position="774"/>
    </location>
</feature>
<dbReference type="Gene3D" id="1.10.10.60">
    <property type="entry name" value="Homeodomain-like"/>
    <property type="match status" value="1"/>
</dbReference>
<evidence type="ECO:0000256" key="9">
    <source>
        <dbReference type="SAM" id="Phobius"/>
    </source>
</evidence>
<dbReference type="CDD" id="cd06308">
    <property type="entry name" value="PBP1_sensor_kinase-like"/>
    <property type="match status" value="1"/>
</dbReference>
<dbReference type="Gene3D" id="3.30.565.10">
    <property type="entry name" value="Histidine kinase-like ATPase, C-terminal domain"/>
    <property type="match status" value="1"/>
</dbReference>
<dbReference type="SUPFAM" id="SSF55874">
    <property type="entry name" value="ATPase domain of HSP90 chaperone/DNA topoisomerase II/histidine kinase"/>
    <property type="match status" value="1"/>
</dbReference>
<dbReference type="PRINTS" id="PR00344">
    <property type="entry name" value="BCTRLSENSOR"/>
</dbReference>
<keyword evidence="9" id="KW-1133">Transmembrane helix</keyword>
<dbReference type="InterPro" id="IPR028082">
    <property type="entry name" value="Peripla_BP_I"/>
</dbReference>
<dbReference type="InterPro" id="IPR009057">
    <property type="entry name" value="Homeodomain-like_sf"/>
</dbReference>
<evidence type="ECO:0000256" key="8">
    <source>
        <dbReference type="SAM" id="Coils"/>
    </source>
</evidence>
<evidence type="ECO:0000259" key="12">
    <source>
        <dbReference type="PROSITE" id="PS50109"/>
    </source>
</evidence>
<evidence type="ECO:0000256" key="3">
    <source>
        <dbReference type="ARBA" id="ARBA00022553"/>
    </source>
</evidence>
<dbReference type="PROSITE" id="PS01124">
    <property type="entry name" value="HTH_ARAC_FAMILY_2"/>
    <property type="match status" value="1"/>
</dbReference>
<dbReference type="Pfam" id="PF00072">
    <property type="entry name" value="Response_reg"/>
    <property type="match status" value="1"/>
</dbReference>
<keyword evidence="9" id="KW-0472">Membrane</keyword>
<evidence type="ECO:0000256" key="6">
    <source>
        <dbReference type="ARBA" id="ARBA00023163"/>
    </source>
</evidence>
<comment type="caution">
    <text evidence="14">The sequence shown here is derived from an EMBL/GenBank/DDBJ whole genome shotgun (WGS) entry which is preliminary data.</text>
</comment>
<dbReference type="InterPro" id="IPR025997">
    <property type="entry name" value="SBP_2_dom"/>
</dbReference>
<gene>
    <name evidence="14" type="ORF">QM480_11620</name>
</gene>
<keyword evidence="4" id="KW-0805">Transcription regulation</keyword>
<keyword evidence="8" id="KW-0175">Coiled coil</keyword>
<feature type="domain" description="Histidine kinase" evidence="12">
    <location>
        <begin position="409"/>
        <end position="624"/>
    </location>
</feature>
<keyword evidence="3 7" id="KW-0597">Phosphoprotein</keyword>
<organism evidence="14 15">
    <name type="scientific">Flectobacillus longus</name>
    <dbReference type="NCBI Taxonomy" id="2984207"/>
    <lineage>
        <taxon>Bacteria</taxon>
        <taxon>Pseudomonadati</taxon>
        <taxon>Bacteroidota</taxon>
        <taxon>Cytophagia</taxon>
        <taxon>Cytophagales</taxon>
        <taxon>Flectobacillaceae</taxon>
        <taxon>Flectobacillus</taxon>
    </lineage>
</organism>
<feature type="domain" description="HTH araC/xylS-type" evidence="11">
    <location>
        <begin position="803"/>
        <end position="902"/>
    </location>
</feature>
<dbReference type="InterPro" id="IPR036097">
    <property type="entry name" value="HisK_dim/P_sf"/>
</dbReference>
<dbReference type="PANTHER" id="PTHR43547:SF2">
    <property type="entry name" value="HYBRID SIGNAL TRANSDUCTION HISTIDINE KINASE C"/>
    <property type="match status" value="1"/>
</dbReference>
<dbReference type="InterPro" id="IPR018060">
    <property type="entry name" value="HTH_AraC"/>
</dbReference>
<dbReference type="Gene3D" id="3.40.50.2300">
    <property type="match status" value="3"/>
</dbReference>
<dbReference type="Gene3D" id="1.10.287.130">
    <property type="match status" value="1"/>
</dbReference>
<evidence type="ECO:0000256" key="2">
    <source>
        <dbReference type="ARBA" id="ARBA00012438"/>
    </source>
</evidence>
<dbReference type="PROSITE" id="PS50109">
    <property type="entry name" value="HIS_KIN"/>
    <property type="match status" value="1"/>
</dbReference>
<dbReference type="SUPFAM" id="SSF46689">
    <property type="entry name" value="Homeodomain-like"/>
    <property type="match status" value="1"/>
</dbReference>
<dbReference type="EMBL" id="JASHID010000007">
    <property type="protein sequence ID" value="MDI9864977.1"/>
    <property type="molecule type" value="Genomic_DNA"/>
</dbReference>
<evidence type="ECO:0000313" key="15">
    <source>
        <dbReference type="Proteomes" id="UP001236569"/>
    </source>
</evidence>
<dbReference type="EC" id="2.7.13.3" evidence="2"/>
<comment type="catalytic activity">
    <reaction evidence="1">
        <text>ATP + protein L-histidine = ADP + protein N-phospho-L-histidine.</text>
        <dbReference type="EC" id="2.7.13.3"/>
    </reaction>
</comment>
<evidence type="ECO:0000313" key="14">
    <source>
        <dbReference type="EMBL" id="MDI9864977.1"/>
    </source>
</evidence>
<dbReference type="Pfam" id="PF02518">
    <property type="entry name" value="HATPase_c"/>
    <property type="match status" value="1"/>
</dbReference>
<evidence type="ECO:0000256" key="5">
    <source>
        <dbReference type="ARBA" id="ARBA00023125"/>
    </source>
</evidence>
<dbReference type="CDD" id="cd00082">
    <property type="entry name" value="HisKA"/>
    <property type="match status" value="1"/>
</dbReference>
<dbReference type="InterPro" id="IPR001789">
    <property type="entry name" value="Sig_transdc_resp-reg_receiver"/>
</dbReference>
<dbReference type="CDD" id="cd17574">
    <property type="entry name" value="REC_OmpR"/>
    <property type="match status" value="1"/>
</dbReference>
<dbReference type="SUPFAM" id="SSF52172">
    <property type="entry name" value="CheY-like"/>
    <property type="match status" value="1"/>
</dbReference>
<dbReference type="PROSITE" id="PS00041">
    <property type="entry name" value="HTH_ARAC_FAMILY_1"/>
    <property type="match status" value="1"/>
</dbReference>
<keyword evidence="9" id="KW-0812">Transmembrane</keyword>
<name>A0ABT6YMZ8_9BACT</name>
<dbReference type="Pfam" id="PF00512">
    <property type="entry name" value="HisKA"/>
    <property type="match status" value="1"/>
</dbReference>
<feature type="chain" id="PRO_5045880209" description="histidine kinase" evidence="10">
    <location>
        <begin position="25"/>
        <end position="902"/>
    </location>
</feature>
<dbReference type="InterPro" id="IPR004358">
    <property type="entry name" value="Sig_transdc_His_kin-like_C"/>
</dbReference>
<dbReference type="RefSeq" id="WP_283370062.1">
    <property type="nucleotide sequence ID" value="NZ_JASHID010000007.1"/>
</dbReference>
<sequence>MKKHSSSYIWLLALILLICSSCHSNEKQHFRIGFSQCGMSDRWREEMVEGMNRELSFYPELSMILKDSKWNNKVQYAQIEELINLPVDLLIVSPNDSKYLEPAITKAYQKGIPVLVVDRRVFSDQFTAFVGANNYVVGQHAGEYANILLNGHGRVLEIGFGPHTAPAIGRHNGFYSVIQKYPHIQYVDYLNKDWADKDLRGALMQQLKKNPDLTDLIFAHNDRCALIAYQVCKELGIEKKIKLIGVDGLVGNNLGLDLVKKGIIHATILYPTGGEESIRVAAKILRKQAFEKENQLFTSVIDAQNVNIMLAQLNKLREQHADIEHQATRIKDLTKIFSSQQAVLYLSFFFLILLLLLGAVLFYLFRDRQESNFRLSEQNEAILNQKNEIERISLLAKQATEDKLRFYSYISHEFRTPLSLILTPTQDILHRKTLDAKETRQAFLLIQKNANRLLRLVDQLLELRKVDSGKMELNRQQHDLVSFIKDIVNDFQVKAKSQQIDLQFICPFKTLPFVFDAEKLDKVFFNIISNAFKYTPDGGAIHISLLKNVEKLEILISDNGIGMTPEEKERAFDLFYRGNQNISLGTGLGLALSREFLTLHQGEIEVESQKGKGTTFKIILPMLTSENSEGVSLMPHYSKEDIEPTVVIDTPAAQHHENTLVLIEDNPDLRLFLKQKLQQFYNVVSVETAEAGWSEILSNIPDLIISDVMLPGMDGYSLTQKIKNDFRSSHIPVILLTAKGQTENQIEGTRAGADSYIPKPFNQQLLEEKIKGLLDNRDRMRRRFSGEITNPSQIQKGERKFLVEFELLLEKHLTESTLSVEKLSRELGMSRVQLFRKISALTNKNVTDYIADFKLLKAKTLLKESDKTISEIAYELGFNNPSYFTTFFKQKTNQTPSEWRNS</sequence>
<protein>
    <recommendedName>
        <fullName evidence="2">histidine kinase</fullName>
        <ecNumber evidence="2">2.7.13.3</ecNumber>
    </recommendedName>
</protein>
<keyword evidence="6" id="KW-0804">Transcription</keyword>
<evidence type="ECO:0000256" key="7">
    <source>
        <dbReference type="PROSITE-ProRule" id="PRU00169"/>
    </source>
</evidence>
<dbReference type="Pfam" id="PF12833">
    <property type="entry name" value="HTH_18"/>
    <property type="match status" value="1"/>
</dbReference>
<dbReference type="InterPro" id="IPR005467">
    <property type="entry name" value="His_kinase_dom"/>
</dbReference>
<evidence type="ECO:0000259" key="11">
    <source>
        <dbReference type="PROSITE" id="PS01124"/>
    </source>
</evidence>
<evidence type="ECO:0000256" key="1">
    <source>
        <dbReference type="ARBA" id="ARBA00000085"/>
    </source>
</evidence>
<feature type="coiled-coil region" evidence="8">
    <location>
        <begin position="306"/>
        <end position="333"/>
    </location>
</feature>
<dbReference type="SMART" id="SM00387">
    <property type="entry name" value="HATPase_c"/>
    <property type="match status" value="1"/>
</dbReference>
<keyword evidence="5" id="KW-0238">DNA-binding</keyword>
<keyword evidence="15" id="KW-1185">Reference proteome</keyword>
<dbReference type="PROSITE" id="PS50110">
    <property type="entry name" value="RESPONSE_REGULATORY"/>
    <property type="match status" value="1"/>
</dbReference>
<dbReference type="SMART" id="SM00448">
    <property type="entry name" value="REC"/>
    <property type="match status" value="1"/>
</dbReference>
<proteinExistence type="predicted"/>
<dbReference type="SMART" id="SM00342">
    <property type="entry name" value="HTH_ARAC"/>
    <property type="match status" value="1"/>
</dbReference>
<dbReference type="PANTHER" id="PTHR43547">
    <property type="entry name" value="TWO-COMPONENT HISTIDINE KINASE"/>
    <property type="match status" value="1"/>
</dbReference>
<dbReference type="Pfam" id="PF13407">
    <property type="entry name" value="Peripla_BP_4"/>
    <property type="match status" value="1"/>
</dbReference>
<dbReference type="InterPro" id="IPR018062">
    <property type="entry name" value="HTH_AraC-typ_CS"/>
</dbReference>
<evidence type="ECO:0000256" key="10">
    <source>
        <dbReference type="SAM" id="SignalP"/>
    </source>
</evidence>
<reference evidence="14 15" key="1">
    <citation type="submission" date="2023-05" db="EMBL/GenBank/DDBJ databases">
        <title>Novel species of genus Flectobacillus isolated from stream in China.</title>
        <authorList>
            <person name="Lu H."/>
        </authorList>
    </citation>
    <scope>NUCLEOTIDE SEQUENCE [LARGE SCALE GENOMIC DNA]</scope>
    <source>
        <strain evidence="14 15">DC10W</strain>
    </source>
</reference>
<dbReference type="InterPro" id="IPR003594">
    <property type="entry name" value="HATPase_dom"/>
</dbReference>
<feature type="signal peptide" evidence="10">
    <location>
        <begin position="1"/>
        <end position="24"/>
    </location>
</feature>
<dbReference type="SUPFAM" id="SSF47384">
    <property type="entry name" value="Homodimeric domain of signal transducing histidine kinase"/>
    <property type="match status" value="1"/>
</dbReference>
<accession>A0ABT6YMZ8</accession>
<dbReference type="SUPFAM" id="SSF53822">
    <property type="entry name" value="Periplasmic binding protein-like I"/>
    <property type="match status" value="1"/>
</dbReference>